<dbReference type="PANTHER" id="PTHR22091">
    <property type="entry name" value="COILED-COIL DOMAIN-CONTAINING PROTEIN 77"/>
    <property type="match status" value="1"/>
</dbReference>
<feature type="coiled-coil region" evidence="1">
    <location>
        <begin position="330"/>
        <end position="357"/>
    </location>
</feature>
<dbReference type="RefSeq" id="XP_026293538.1">
    <property type="nucleotide sequence ID" value="XM_026437753.2"/>
</dbReference>
<dbReference type="GeneID" id="113217728"/>
<dbReference type="OrthoDB" id="191169at2759"/>
<reference evidence="4" key="1">
    <citation type="submission" date="2025-08" db="UniProtKB">
        <authorList>
            <consortium name="RefSeq"/>
        </authorList>
    </citation>
    <scope>IDENTIFICATION</scope>
    <source>
        <tissue evidence="4">Whole organism</tissue>
    </source>
</reference>
<keyword evidence="3" id="KW-1185">Reference proteome</keyword>
<evidence type="ECO:0000256" key="2">
    <source>
        <dbReference type="SAM" id="MobiDB-lite"/>
    </source>
</evidence>
<feature type="compositionally biased region" description="Basic residues" evidence="2">
    <location>
        <begin position="1"/>
        <end position="13"/>
    </location>
</feature>
<evidence type="ECO:0000313" key="3">
    <source>
        <dbReference type="Proteomes" id="UP000504606"/>
    </source>
</evidence>
<gene>
    <name evidence="4" type="primary">LOC113217728</name>
</gene>
<name>A0A6J1TJQ8_FRAOC</name>
<accession>A0A6J1TJQ8</accession>
<dbReference type="InterPro" id="IPR037696">
    <property type="entry name" value="CCDC77"/>
</dbReference>
<dbReference type="GO" id="GO:0005813">
    <property type="term" value="C:centrosome"/>
    <property type="evidence" value="ECO:0007669"/>
    <property type="project" value="TreeGrafter"/>
</dbReference>
<dbReference type="PANTHER" id="PTHR22091:SF1">
    <property type="entry name" value="COILED-COIL DOMAIN-CONTAINING PROTEIN 77"/>
    <property type="match status" value="1"/>
</dbReference>
<dbReference type="Proteomes" id="UP000504606">
    <property type="component" value="Unplaced"/>
</dbReference>
<dbReference type="AlphaFoldDB" id="A0A6J1TJQ8"/>
<organism evidence="3 4">
    <name type="scientific">Frankliniella occidentalis</name>
    <name type="common">Western flower thrips</name>
    <name type="synonym">Euthrips occidentalis</name>
    <dbReference type="NCBI Taxonomy" id="133901"/>
    <lineage>
        <taxon>Eukaryota</taxon>
        <taxon>Metazoa</taxon>
        <taxon>Ecdysozoa</taxon>
        <taxon>Arthropoda</taxon>
        <taxon>Hexapoda</taxon>
        <taxon>Insecta</taxon>
        <taxon>Pterygota</taxon>
        <taxon>Neoptera</taxon>
        <taxon>Paraneoptera</taxon>
        <taxon>Thysanoptera</taxon>
        <taxon>Terebrantia</taxon>
        <taxon>Thripoidea</taxon>
        <taxon>Thripidae</taxon>
        <taxon>Frankliniella</taxon>
    </lineage>
</organism>
<proteinExistence type="predicted"/>
<evidence type="ECO:0000313" key="4">
    <source>
        <dbReference type="RefSeq" id="XP_026293538.1"/>
    </source>
</evidence>
<protein>
    <submittedName>
        <fullName evidence="4">Coiled-coil domain-containing protein 77-like</fullName>
    </submittedName>
</protein>
<feature type="region of interest" description="Disordered" evidence="2">
    <location>
        <begin position="1"/>
        <end position="25"/>
    </location>
</feature>
<feature type="coiled-coil region" evidence="1">
    <location>
        <begin position="36"/>
        <end position="63"/>
    </location>
</feature>
<feature type="coiled-coil region" evidence="1">
    <location>
        <begin position="433"/>
        <end position="467"/>
    </location>
</feature>
<dbReference type="KEGG" id="foc:113217728"/>
<evidence type="ECO:0000256" key="1">
    <source>
        <dbReference type="SAM" id="Coils"/>
    </source>
</evidence>
<sequence length="475" mass="54877">MHSMSNKKMKHKRISSEVSSATDHQMRQLPISKELVSHYRSKLSALNRDYEELSCRVEDCRSLFDGDCRMQQELVQRNNEVSRLQQAVSDLQVYVFEEREQALRLFAENDKLKLRELEDRKKIDLLLSLSGITEDEISFFLTEAAKKSAIVPQRLSRKTLKKSELKDESKRENKKSSPLIVESECDDVDILKLKIQALQAQLSEQVRLYRDETAALLQDRELARAERVAEQARHEQLFEVLTARLQKSQSQVCDLTAALLQSKKDFHGNEENWTLERDRLIKNLDLCKEQLGEVFTHDGTVIRGAGMRSAKSCGELSVLKGQLSERDRMLAMYQEQCSVMEQEVARLRDQAESSKNQFKTRVQKMAAQVTYLRNKYNELDRRRMLEAEGFRSDIRLMRSRLRDLERGFSRLNAKPSRTGSSSKSIATESLSVNTGLVSNAQETVERARQLEQELKLIHSRVLSLESELKFNGDNE</sequence>
<keyword evidence="1" id="KW-0175">Coiled coil</keyword>